<reference evidence="7 8" key="1">
    <citation type="submission" date="2019-01" db="EMBL/GenBank/DDBJ databases">
        <title>Sequencing of cultivated peanut Arachis hypogaea provides insights into genome evolution and oil improvement.</title>
        <authorList>
            <person name="Chen X."/>
        </authorList>
    </citation>
    <scope>NUCLEOTIDE SEQUENCE [LARGE SCALE GENOMIC DNA]</scope>
    <source>
        <strain evidence="8">cv. Fuhuasheng</strain>
        <tissue evidence="7">Leaves</tissue>
    </source>
</reference>
<comment type="catalytic activity">
    <reaction evidence="1">
        <text>Hydrolysis of terminal non-reducing alpha-L-arabinofuranoside residues in alpha-L-arabinosides.</text>
        <dbReference type="EC" id="3.2.1.55"/>
    </reaction>
</comment>
<evidence type="ECO:0000313" key="7">
    <source>
        <dbReference type="EMBL" id="RYR04158.1"/>
    </source>
</evidence>
<dbReference type="GO" id="GO:0046556">
    <property type="term" value="F:alpha-L-arabinofuranosidase activity"/>
    <property type="evidence" value="ECO:0007669"/>
    <property type="project" value="UniProtKB-EC"/>
</dbReference>
<dbReference type="STRING" id="3818.A0A444YQK4"/>
<sequence>MTQSNTHSRVSQIGIRSSNIMTSLFKITYIFFLLSLLALCFLSNANARVNHTSTLVVDGSKGSGRQIPDTFFGAFFEEINHAGAGGLWAEMVRNRGFEAGGANVPSNIYPWTIIGDESSILVSTDRTSCFERNKIALRMEVLCNAKSCPNNGVGISNSGFWGMNIEEGKKYRVIFYARALGVGPLDLKVSLVGDDGVSVASTQVGGYGSYAYKWRRMETTLEANATNHNSSLQITTNHRGVIWLDQVSAMPLDTHKGHGFRKDLFQMVANLKPKFFRFPGGCYVEGGYLRNAFRWKDSVGAWEERAGHFNDVWHYWTDDGFGFFEGLQFAEDVGALPVWVFNNGIGLHDAVDTSAVLPFVQEALDGIEFARGSPDSTWGSVRASMGHPQPFDLRFVAIGNEECGMPNYLGNYLKFYAAIKRSYPDIQIITNCDGSGQNLDMPADFYDFHIYTNAEDMFYKNTKFDAAPRSGPKAFVSEYAVWKDDARDGTLLSAVAEAAFLIGLERNSDLVHMVSYAPLFVNNNDRMWSPDAIVFNSHQLYGTPSYWNQQLFSESSGATWLNSTLQTSSTKLVASAIEFNNTEDNKTYIRIKAVNFGDDPENLKISINGLTSNVQQSGSKMMVLTAPNVMEENSFSEPKKIVPQHTLLLNANKDMDVTLPPYSVTSLDLLR</sequence>
<dbReference type="InterPro" id="IPR013780">
    <property type="entry name" value="Glyco_hydro_b"/>
</dbReference>
<dbReference type="EMBL" id="SDMP01000016">
    <property type="protein sequence ID" value="RYR04158.1"/>
    <property type="molecule type" value="Genomic_DNA"/>
</dbReference>
<evidence type="ECO:0000313" key="8">
    <source>
        <dbReference type="Proteomes" id="UP000289738"/>
    </source>
</evidence>
<dbReference type="FunFam" id="3.20.20.80:FF:000025">
    <property type="entry name" value="Alpha-L-arabinofuranosidase 1"/>
    <property type="match status" value="1"/>
</dbReference>
<evidence type="ECO:0000256" key="2">
    <source>
        <dbReference type="ARBA" id="ARBA00007186"/>
    </source>
</evidence>
<dbReference type="AlphaFoldDB" id="A0A444YQK4"/>
<dbReference type="Pfam" id="PF06964">
    <property type="entry name" value="Alpha-L-AF_C"/>
    <property type="match status" value="1"/>
</dbReference>
<evidence type="ECO:0000256" key="1">
    <source>
        <dbReference type="ARBA" id="ARBA00001462"/>
    </source>
</evidence>
<dbReference type="InterPro" id="IPR017853">
    <property type="entry name" value="GH"/>
</dbReference>
<dbReference type="PANTHER" id="PTHR31776">
    <property type="entry name" value="ALPHA-L-ARABINOFURANOSIDASE 1"/>
    <property type="match status" value="1"/>
</dbReference>
<dbReference type="InterPro" id="IPR010720">
    <property type="entry name" value="Alpha-L-AF_C"/>
</dbReference>
<gene>
    <name evidence="7" type="ORF">Ahy_B06g083747</name>
</gene>
<dbReference type="InterPro" id="IPR051563">
    <property type="entry name" value="Glycosyl_Hydrolase_51"/>
</dbReference>
<dbReference type="PANTHER" id="PTHR31776:SF18">
    <property type="entry name" value="NON-REDUCING END ALPHA-L-ARABINOFURANOSIDASE"/>
    <property type="match status" value="1"/>
</dbReference>
<keyword evidence="4" id="KW-0732">Signal</keyword>
<accession>A0A444YQK4</accession>
<comment type="similarity">
    <text evidence="2">Belongs to the glycosyl hydrolase 51 family.</text>
</comment>
<dbReference type="SMART" id="SM00813">
    <property type="entry name" value="Alpha-L-AF_C"/>
    <property type="match status" value="1"/>
</dbReference>
<proteinExistence type="inferred from homology"/>
<evidence type="ECO:0000256" key="3">
    <source>
        <dbReference type="ARBA" id="ARBA00012670"/>
    </source>
</evidence>
<keyword evidence="5" id="KW-0378">Hydrolase</keyword>
<dbReference type="EC" id="3.2.1.55" evidence="3"/>
<dbReference type="InterPro" id="IPR055235">
    <property type="entry name" value="ASD1_cat"/>
</dbReference>
<dbReference type="SUPFAM" id="SSF51445">
    <property type="entry name" value="(Trans)glycosidases"/>
    <property type="match status" value="1"/>
</dbReference>
<evidence type="ECO:0000256" key="5">
    <source>
        <dbReference type="ARBA" id="ARBA00022801"/>
    </source>
</evidence>
<protein>
    <recommendedName>
        <fullName evidence="3">non-reducing end alpha-L-arabinofuranosidase</fullName>
        <ecNumber evidence="3">3.2.1.55</ecNumber>
    </recommendedName>
</protein>
<dbReference type="Pfam" id="PF22848">
    <property type="entry name" value="ASD1_dom"/>
    <property type="match status" value="1"/>
</dbReference>
<comment type="caution">
    <text evidence="7">The sequence shown here is derived from an EMBL/GenBank/DDBJ whole genome shotgun (WGS) entry which is preliminary data.</text>
</comment>
<evidence type="ECO:0000259" key="6">
    <source>
        <dbReference type="SMART" id="SM00813"/>
    </source>
</evidence>
<dbReference type="Gene3D" id="2.60.40.1180">
    <property type="entry name" value="Golgi alpha-mannosidase II"/>
    <property type="match status" value="1"/>
</dbReference>
<dbReference type="Proteomes" id="UP000289738">
    <property type="component" value="Chromosome B06"/>
</dbReference>
<dbReference type="Gene3D" id="3.20.20.80">
    <property type="entry name" value="Glycosidases"/>
    <property type="match status" value="1"/>
</dbReference>
<keyword evidence="8" id="KW-1185">Reference proteome</keyword>
<dbReference type="FunFam" id="2.60.40.1180:FF:000011">
    <property type="entry name" value="Alpha-L-arabinofuranosidase 1"/>
    <property type="match status" value="1"/>
</dbReference>
<dbReference type="GO" id="GO:0046373">
    <property type="term" value="P:L-arabinose metabolic process"/>
    <property type="evidence" value="ECO:0007669"/>
    <property type="project" value="InterPro"/>
</dbReference>
<organism evidence="7 8">
    <name type="scientific">Arachis hypogaea</name>
    <name type="common">Peanut</name>
    <dbReference type="NCBI Taxonomy" id="3818"/>
    <lineage>
        <taxon>Eukaryota</taxon>
        <taxon>Viridiplantae</taxon>
        <taxon>Streptophyta</taxon>
        <taxon>Embryophyta</taxon>
        <taxon>Tracheophyta</taxon>
        <taxon>Spermatophyta</taxon>
        <taxon>Magnoliopsida</taxon>
        <taxon>eudicotyledons</taxon>
        <taxon>Gunneridae</taxon>
        <taxon>Pentapetalae</taxon>
        <taxon>rosids</taxon>
        <taxon>fabids</taxon>
        <taxon>Fabales</taxon>
        <taxon>Fabaceae</taxon>
        <taxon>Papilionoideae</taxon>
        <taxon>50 kb inversion clade</taxon>
        <taxon>dalbergioids sensu lato</taxon>
        <taxon>Dalbergieae</taxon>
        <taxon>Pterocarpus clade</taxon>
        <taxon>Arachis</taxon>
    </lineage>
</organism>
<feature type="domain" description="Alpha-L-arabinofuranosidase C-terminal" evidence="6">
    <location>
        <begin position="477"/>
        <end position="663"/>
    </location>
</feature>
<name>A0A444YQK4_ARAHY</name>
<evidence type="ECO:0000256" key="4">
    <source>
        <dbReference type="ARBA" id="ARBA00022729"/>
    </source>
</evidence>